<dbReference type="InterPro" id="IPR032710">
    <property type="entry name" value="NTF2-like_dom_sf"/>
</dbReference>
<dbReference type="RefSeq" id="WP_135065514.1">
    <property type="nucleotide sequence ID" value="NZ_CP038266.1"/>
</dbReference>
<dbReference type="EMBL" id="CP038266">
    <property type="protein sequence ID" value="QBR88504.1"/>
    <property type="molecule type" value="Genomic_DNA"/>
</dbReference>
<gene>
    <name evidence="1" type="ORF">E4K62_07275</name>
</gene>
<name>A0ABX5SUG9_9MICO</name>
<dbReference type="Proteomes" id="UP000295748">
    <property type="component" value="Chromosome"/>
</dbReference>
<dbReference type="SUPFAM" id="SSF54427">
    <property type="entry name" value="NTF2-like"/>
    <property type="match status" value="1"/>
</dbReference>
<dbReference type="Gene3D" id="3.10.450.50">
    <property type="match status" value="1"/>
</dbReference>
<accession>A0ABX5SUG9</accession>
<evidence type="ECO:0008006" key="3">
    <source>
        <dbReference type="Google" id="ProtNLM"/>
    </source>
</evidence>
<sequence>MTRTSDWLAGYERAWRSKHPDDVRALFTDDAEYCFRPDDPEPAIGIDAIVAMWGEDEPAEPVHDLRVLIENDELGIVTGWVDYPGHEKYSNLWEVHFGPDGRARRFVEWYMAQPAPAS</sequence>
<organism evidence="1 2">
    <name type="scientific">Microbacterium wangchenii</name>
    <dbReference type="NCBI Taxonomy" id="2541726"/>
    <lineage>
        <taxon>Bacteria</taxon>
        <taxon>Bacillati</taxon>
        <taxon>Actinomycetota</taxon>
        <taxon>Actinomycetes</taxon>
        <taxon>Micrococcales</taxon>
        <taxon>Microbacteriaceae</taxon>
        <taxon>Microbacterium</taxon>
    </lineage>
</organism>
<evidence type="ECO:0000313" key="2">
    <source>
        <dbReference type="Proteomes" id="UP000295748"/>
    </source>
</evidence>
<protein>
    <recommendedName>
        <fullName evidence="3">Nuclear transport factor 2 family protein</fullName>
    </recommendedName>
</protein>
<keyword evidence="2" id="KW-1185">Reference proteome</keyword>
<reference evidence="1 2" key="1">
    <citation type="submission" date="2019-03" db="EMBL/GenBank/DDBJ databases">
        <authorList>
            <person name="Dong K."/>
        </authorList>
    </citation>
    <scope>NUCLEOTIDE SEQUENCE [LARGE SCALE GENOMIC DNA]</scope>
    <source>
        <strain evidence="2">dk512</strain>
    </source>
</reference>
<proteinExistence type="predicted"/>
<evidence type="ECO:0000313" key="1">
    <source>
        <dbReference type="EMBL" id="QBR88504.1"/>
    </source>
</evidence>